<feature type="domain" description="DUF4190" evidence="2">
    <location>
        <begin position="11"/>
        <end position="76"/>
    </location>
</feature>
<evidence type="ECO:0000313" key="3">
    <source>
        <dbReference type="EMBL" id="GAA0710213.1"/>
    </source>
</evidence>
<dbReference type="EMBL" id="BAAAEU010000005">
    <property type="protein sequence ID" value="GAA0710213.1"/>
    <property type="molecule type" value="Genomic_DNA"/>
</dbReference>
<evidence type="ECO:0000256" key="1">
    <source>
        <dbReference type="SAM" id="Phobius"/>
    </source>
</evidence>
<keyword evidence="1" id="KW-1133">Transmembrane helix</keyword>
<evidence type="ECO:0000259" key="2">
    <source>
        <dbReference type="Pfam" id="PF13828"/>
    </source>
</evidence>
<protein>
    <submittedName>
        <fullName evidence="3">DUF4190 domain-containing protein</fullName>
    </submittedName>
</protein>
<feature type="transmembrane region" description="Helical" evidence="1">
    <location>
        <begin position="12"/>
        <end position="38"/>
    </location>
</feature>
<proteinExistence type="predicted"/>
<sequence length="95" mass="9921">MSVPSPRTSTLAVISLIFGILCWIGLPFLGAVVAIVCGHSARGEIRRAPPGTIEGDGMAITGLLLGWVHLLLFILVAAAFLLFFGGLAFIAAHVH</sequence>
<keyword evidence="4" id="KW-1185">Reference proteome</keyword>
<organism evidence="3 4">
    <name type="scientific">Dokdonella soli</name>
    <dbReference type="NCBI Taxonomy" id="529810"/>
    <lineage>
        <taxon>Bacteria</taxon>
        <taxon>Pseudomonadati</taxon>
        <taxon>Pseudomonadota</taxon>
        <taxon>Gammaproteobacteria</taxon>
        <taxon>Lysobacterales</taxon>
        <taxon>Rhodanobacteraceae</taxon>
        <taxon>Dokdonella</taxon>
    </lineage>
</organism>
<comment type="caution">
    <text evidence="3">The sequence shown here is derived from an EMBL/GenBank/DDBJ whole genome shotgun (WGS) entry which is preliminary data.</text>
</comment>
<dbReference type="Proteomes" id="UP001501523">
    <property type="component" value="Unassembled WGS sequence"/>
</dbReference>
<keyword evidence="1" id="KW-0472">Membrane</keyword>
<name>A0ABN1IE70_9GAMM</name>
<accession>A0ABN1IE70</accession>
<feature type="transmembrane region" description="Helical" evidence="1">
    <location>
        <begin position="59"/>
        <end position="92"/>
    </location>
</feature>
<dbReference type="InterPro" id="IPR025241">
    <property type="entry name" value="DUF4190"/>
</dbReference>
<keyword evidence="1" id="KW-0812">Transmembrane</keyword>
<evidence type="ECO:0000313" key="4">
    <source>
        <dbReference type="Proteomes" id="UP001501523"/>
    </source>
</evidence>
<gene>
    <name evidence="3" type="ORF">GCM10009105_11260</name>
</gene>
<reference evidence="4" key="1">
    <citation type="journal article" date="2019" name="Int. J. Syst. Evol. Microbiol.">
        <title>The Global Catalogue of Microorganisms (GCM) 10K type strain sequencing project: providing services to taxonomists for standard genome sequencing and annotation.</title>
        <authorList>
            <consortium name="The Broad Institute Genomics Platform"/>
            <consortium name="The Broad Institute Genome Sequencing Center for Infectious Disease"/>
            <person name="Wu L."/>
            <person name="Ma J."/>
        </authorList>
    </citation>
    <scope>NUCLEOTIDE SEQUENCE [LARGE SCALE GENOMIC DNA]</scope>
    <source>
        <strain evidence="4">JCM 15421</strain>
    </source>
</reference>
<dbReference type="Pfam" id="PF13828">
    <property type="entry name" value="DUF4190"/>
    <property type="match status" value="1"/>
</dbReference>